<dbReference type="InterPro" id="IPR027396">
    <property type="entry name" value="DsrEFH-like"/>
</dbReference>
<gene>
    <name evidence="2" type="ORF">HUE87_00075</name>
</gene>
<dbReference type="Gene3D" id="3.40.1260.10">
    <property type="entry name" value="DsrEFH-like"/>
    <property type="match status" value="1"/>
</dbReference>
<evidence type="ECO:0000256" key="1">
    <source>
        <dbReference type="SAM" id="SignalP"/>
    </source>
</evidence>
<evidence type="ECO:0000313" key="3">
    <source>
        <dbReference type="Proteomes" id="UP000593836"/>
    </source>
</evidence>
<dbReference type="RefSeq" id="WP_194366728.1">
    <property type="nucleotide sequence ID" value="NZ_CP054493.1"/>
</dbReference>
<proteinExistence type="predicted"/>
<name>A0A7S7M060_9BACT</name>
<dbReference type="EMBL" id="CP054493">
    <property type="protein sequence ID" value="QOY54683.1"/>
    <property type="molecule type" value="Genomic_DNA"/>
</dbReference>
<feature type="chain" id="PRO_5032420113" evidence="1">
    <location>
        <begin position="18"/>
        <end position="149"/>
    </location>
</feature>
<dbReference type="SUPFAM" id="SSF75169">
    <property type="entry name" value="DsrEFH-like"/>
    <property type="match status" value="1"/>
</dbReference>
<dbReference type="AlphaFoldDB" id="A0A7S7M060"/>
<dbReference type="Pfam" id="PF02635">
    <property type="entry name" value="DsrE"/>
    <property type="match status" value="1"/>
</dbReference>
<dbReference type="InterPro" id="IPR003787">
    <property type="entry name" value="Sulphur_relay_DsrE/F-like"/>
</dbReference>
<reference evidence="2 3" key="1">
    <citation type="submission" date="2020-05" db="EMBL/GenBank/DDBJ databases">
        <title>Sulfurimonas marisnigri, sp. nov., and Sulfurimonas baltica, sp. nov., manganese oxide reducing chemolithoautotrophs of the class Epsilonproteobacteria isolated from the pelagic redoxclines of the Black and Baltic Seas and emended description of the genus Sulfurimonas.</title>
        <authorList>
            <person name="Henkel J.V."/>
            <person name="Laudan C."/>
            <person name="Werner J."/>
            <person name="Neu T."/>
            <person name="Plewe S."/>
            <person name="Sproer C."/>
            <person name="Bunk B."/>
            <person name="Schulz-Vogt H.N."/>
        </authorList>
    </citation>
    <scope>NUCLEOTIDE SEQUENCE [LARGE SCALE GENOMIC DNA]</scope>
    <source>
        <strain evidence="2 3">SoZ1</strain>
    </source>
</reference>
<keyword evidence="1" id="KW-0732">Signal</keyword>
<sequence length="149" mass="16710">MKYIFLALIIFSGIAQAKEYKAIFDCSSKNSGYIVSRMFLVERTMDMIEKNGDTVKFALTIHGSCAPIVSKNIDEVIMDENNLANMQKARKQLERLATKKGIDVTVCAMSLNANTIDKDDVLPFVKISENSFIDTIGYQNDGYALMTFK</sequence>
<dbReference type="Proteomes" id="UP000593836">
    <property type="component" value="Chromosome"/>
</dbReference>
<keyword evidence="3" id="KW-1185">Reference proteome</keyword>
<protein>
    <submittedName>
        <fullName evidence="2">DsrE family protein</fullName>
    </submittedName>
</protein>
<organism evidence="2 3">
    <name type="scientific">Candidatus Sulfurimonas marisnigri</name>
    <dbReference type="NCBI Taxonomy" id="2740405"/>
    <lineage>
        <taxon>Bacteria</taxon>
        <taxon>Pseudomonadati</taxon>
        <taxon>Campylobacterota</taxon>
        <taxon>Epsilonproteobacteria</taxon>
        <taxon>Campylobacterales</taxon>
        <taxon>Sulfurimonadaceae</taxon>
        <taxon>Sulfurimonas</taxon>
    </lineage>
</organism>
<evidence type="ECO:0000313" key="2">
    <source>
        <dbReference type="EMBL" id="QOY54683.1"/>
    </source>
</evidence>
<accession>A0A7S7M060</accession>
<dbReference type="KEGG" id="smas:HUE87_00075"/>
<feature type="signal peptide" evidence="1">
    <location>
        <begin position="1"/>
        <end position="17"/>
    </location>
</feature>